<dbReference type="GO" id="GO:0043565">
    <property type="term" value="F:sequence-specific DNA binding"/>
    <property type="evidence" value="ECO:0007669"/>
    <property type="project" value="InterPro"/>
</dbReference>
<dbReference type="PANTHER" id="PTHR45675:SF73">
    <property type="entry name" value="MYB TRANSCRIPTION FACTOR"/>
    <property type="match status" value="1"/>
</dbReference>
<dbReference type="Gene3D" id="1.10.10.60">
    <property type="entry name" value="Homeodomain-like"/>
    <property type="match status" value="2"/>
</dbReference>
<feature type="domain" description="Myb-like" evidence="8">
    <location>
        <begin position="72"/>
        <end position="122"/>
    </location>
</feature>
<proteinExistence type="predicted"/>
<evidence type="ECO:0000256" key="4">
    <source>
        <dbReference type="ARBA" id="ARBA00023125"/>
    </source>
</evidence>
<dbReference type="Proteomes" id="UP000289340">
    <property type="component" value="Chromosome 3"/>
</dbReference>
<comment type="subcellular location">
    <subcellularLocation>
        <location evidence="1">Nucleus</location>
    </subcellularLocation>
</comment>
<dbReference type="GO" id="GO:0005634">
    <property type="term" value="C:nucleus"/>
    <property type="evidence" value="ECO:0007669"/>
    <property type="project" value="UniProtKB-SubCell"/>
</dbReference>
<feature type="domain" description="HTH myb-type" evidence="9">
    <location>
        <begin position="72"/>
        <end position="126"/>
    </location>
</feature>
<dbReference type="AlphaFoldDB" id="A0A445LFH4"/>
<keyword evidence="5" id="KW-0804">Transcription</keyword>
<keyword evidence="4" id="KW-0238">DNA-binding</keyword>
<evidence type="ECO:0000256" key="2">
    <source>
        <dbReference type="ARBA" id="ARBA00022737"/>
    </source>
</evidence>
<evidence type="ECO:0000256" key="6">
    <source>
        <dbReference type="ARBA" id="ARBA00023242"/>
    </source>
</evidence>
<evidence type="ECO:0000256" key="7">
    <source>
        <dbReference type="SAM" id="MobiDB-lite"/>
    </source>
</evidence>
<dbReference type="GO" id="GO:0003700">
    <property type="term" value="F:DNA-binding transcription factor activity"/>
    <property type="evidence" value="ECO:0007669"/>
    <property type="project" value="InterPro"/>
</dbReference>
<dbReference type="InterPro" id="IPR009057">
    <property type="entry name" value="Homeodomain-like_sf"/>
</dbReference>
<feature type="domain" description="HTH myb-type" evidence="9">
    <location>
        <begin position="19"/>
        <end position="71"/>
    </location>
</feature>
<keyword evidence="6" id="KW-0539">Nucleus</keyword>
<dbReference type="FunFam" id="1.10.10.60:FF:000107">
    <property type="entry name" value="MYB transcription factor"/>
    <property type="match status" value="1"/>
</dbReference>
<evidence type="ECO:0000256" key="1">
    <source>
        <dbReference type="ARBA" id="ARBA00004123"/>
    </source>
</evidence>
<sequence length="266" mass="30273">MDVKVKKSQSIELQVQDCEEDIRKGPWSVEEDTILQNYVATHGDGRWNSLARSAGLKRSGKSCRLRWLNYLRPDVRRGNITLQEQITILELHSRWGNRWSKIARHLPGRTDNEIKNYWRTRVIKQARNLKCDVDSKQFQDALRYVWMPRLIERTHPSLPIPSETHGPAHVDPNPTAPAQHELHGSGSGSGPSALEDVSSGAELNAPLDSDSEHLVYDVWGTCDSFNGNSTLPLGGGDLMESLWEDENMWLMRQLCHDLEIKDNFLA</sequence>
<evidence type="ECO:0000256" key="3">
    <source>
        <dbReference type="ARBA" id="ARBA00023015"/>
    </source>
</evidence>
<name>A0A445LFH4_GLYSO</name>
<dbReference type="InterPro" id="IPR017930">
    <property type="entry name" value="Myb_dom"/>
</dbReference>
<organism evidence="10 11">
    <name type="scientific">Glycine soja</name>
    <name type="common">Wild soybean</name>
    <dbReference type="NCBI Taxonomy" id="3848"/>
    <lineage>
        <taxon>Eukaryota</taxon>
        <taxon>Viridiplantae</taxon>
        <taxon>Streptophyta</taxon>
        <taxon>Embryophyta</taxon>
        <taxon>Tracheophyta</taxon>
        <taxon>Spermatophyta</taxon>
        <taxon>Magnoliopsida</taxon>
        <taxon>eudicotyledons</taxon>
        <taxon>Gunneridae</taxon>
        <taxon>Pentapetalae</taxon>
        <taxon>rosids</taxon>
        <taxon>fabids</taxon>
        <taxon>Fabales</taxon>
        <taxon>Fabaceae</taxon>
        <taxon>Papilionoideae</taxon>
        <taxon>50 kb inversion clade</taxon>
        <taxon>NPAAA clade</taxon>
        <taxon>indigoferoid/millettioid clade</taxon>
        <taxon>Phaseoleae</taxon>
        <taxon>Glycine</taxon>
        <taxon>Glycine subgen. Soja</taxon>
    </lineage>
</organism>
<dbReference type="SUPFAM" id="SSF46689">
    <property type="entry name" value="Homeodomain-like"/>
    <property type="match status" value="1"/>
</dbReference>
<keyword evidence="11" id="KW-1185">Reference proteome</keyword>
<dbReference type="CDD" id="cd00167">
    <property type="entry name" value="SANT"/>
    <property type="match status" value="2"/>
</dbReference>
<evidence type="ECO:0000259" key="8">
    <source>
        <dbReference type="PROSITE" id="PS50090"/>
    </source>
</evidence>
<dbReference type="Gramene" id="XM_028370555.1">
    <property type="protein sequence ID" value="XP_028226356.1"/>
    <property type="gene ID" value="LOC114407451"/>
</dbReference>
<keyword evidence="2" id="KW-0677">Repeat</keyword>
<dbReference type="PROSITE" id="PS50090">
    <property type="entry name" value="MYB_LIKE"/>
    <property type="match status" value="2"/>
</dbReference>
<dbReference type="SMART" id="SM00717">
    <property type="entry name" value="SANT"/>
    <property type="match status" value="2"/>
</dbReference>
<evidence type="ECO:0000256" key="5">
    <source>
        <dbReference type="ARBA" id="ARBA00023163"/>
    </source>
</evidence>
<dbReference type="SMR" id="A0A445LFH4"/>
<comment type="caution">
    <text evidence="10">The sequence shown here is derived from an EMBL/GenBank/DDBJ whole genome shotgun (WGS) entry which is preliminary data.</text>
</comment>
<dbReference type="InterPro" id="IPR001005">
    <property type="entry name" value="SANT/Myb"/>
</dbReference>
<reference evidence="10 11" key="1">
    <citation type="submission" date="2018-09" db="EMBL/GenBank/DDBJ databases">
        <title>A high-quality reference genome of wild soybean provides a powerful tool to mine soybean genomes.</title>
        <authorList>
            <person name="Xie M."/>
            <person name="Chung C.Y.L."/>
            <person name="Li M.-W."/>
            <person name="Wong F.-L."/>
            <person name="Chan T.-F."/>
            <person name="Lam H.-M."/>
        </authorList>
    </citation>
    <scope>NUCLEOTIDE SEQUENCE [LARGE SCALE GENOMIC DNA]</scope>
    <source>
        <strain evidence="11">cv. W05</strain>
        <tissue evidence="10">Hypocotyl of etiolated seedlings</tissue>
    </source>
</reference>
<dbReference type="PROSITE" id="PS51294">
    <property type="entry name" value="HTH_MYB"/>
    <property type="match status" value="2"/>
</dbReference>
<feature type="domain" description="Myb-like" evidence="8">
    <location>
        <begin position="19"/>
        <end position="71"/>
    </location>
</feature>
<dbReference type="Pfam" id="PF00249">
    <property type="entry name" value="Myb_DNA-binding"/>
    <property type="match status" value="2"/>
</dbReference>
<accession>A0A445LFH4</accession>
<dbReference type="InterPro" id="IPR044676">
    <property type="entry name" value="EOBI/EOBII-like_plant"/>
</dbReference>
<protein>
    <submittedName>
        <fullName evidence="10">Transcription factor MYB2</fullName>
    </submittedName>
</protein>
<evidence type="ECO:0000313" key="11">
    <source>
        <dbReference type="Proteomes" id="UP000289340"/>
    </source>
</evidence>
<dbReference type="EMBL" id="QZWG01000003">
    <property type="protein sequence ID" value="RZC21924.1"/>
    <property type="molecule type" value="Genomic_DNA"/>
</dbReference>
<feature type="region of interest" description="Disordered" evidence="7">
    <location>
        <begin position="156"/>
        <end position="204"/>
    </location>
</feature>
<evidence type="ECO:0000259" key="9">
    <source>
        <dbReference type="PROSITE" id="PS51294"/>
    </source>
</evidence>
<keyword evidence="3" id="KW-0805">Transcription regulation</keyword>
<evidence type="ECO:0000313" key="10">
    <source>
        <dbReference type="EMBL" id="RZC21924.1"/>
    </source>
</evidence>
<dbReference type="PANTHER" id="PTHR45675">
    <property type="entry name" value="MYB TRANSCRIPTION FACTOR-RELATED-RELATED"/>
    <property type="match status" value="1"/>
</dbReference>
<dbReference type="FunFam" id="1.10.10.60:FF:000011">
    <property type="entry name" value="Myb transcription factor"/>
    <property type="match status" value="1"/>
</dbReference>
<gene>
    <name evidence="10" type="ORF">D0Y65_007903</name>
</gene>